<keyword evidence="5" id="KW-0732">Signal</keyword>
<dbReference type="GO" id="GO:0046872">
    <property type="term" value="F:metal ion binding"/>
    <property type="evidence" value="ECO:0007669"/>
    <property type="project" value="UniProtKB-KW"/>
</dbReference>
<dbReference type="Pfam" id="PF13442">
    <property type="entry name" value="Cytochrome_CBB3"/>
    <property type="match status" value="1"/>
</dbReference>
<proteinExistence type="predicted"/>
<evidence type="ECO:0000256" key="5">
    <source>
        <dbReference type="SAM" id="SignalP"/>
    </source>
</evidence>
<keyword evidence="2 4" id="KW-0479">Metal-binding</keyword>
<accession>A0A0S2TH04</accession>
<sequence length="115" mass="12701">MKPSLTTTFIFVALVSLSAAQAGEKPADVYKTYCWQCHGMQADGMGINIPDMSVQPRDHTDAKEMSARSDAELFTAIKEGGRAVDKSLLMPAWQDVLSDEDINGLVRYLRELCQC</sequence>
<feature type="chain" id="PRO_5006604982" description="Cytochrome c domain-containing protein" evidence="5">
    <location>
        <begin position="23"/>
        <end position="115"/>
    </location>
</feature>
<dbReference type="SUPFAM" id="SSF46626">
    <property type="entry name" value="Cytochrome c"/>
    <property type="match status" value="1"/>
</dbReference>
<dbReference type="InterPro" id="IPR009056">
    <property type="entry name" value="Cyt_c-like_dom"/>
</dbReference>
<reference evidence="7" key="1">
    <citation type="submission" date="2015-10" db="EMBL/GenBank/DDBJ databases">
        <title>Description of Candidatus Tenderia electrophaga gen. nov, sp. nov., an Uncultivated Electroautotroph from a Biocathode Enrichment.</title>
        <authorList>
            <person name="Eddie B.J."/>
            <person name="Malanoski A.P."/>
            <person name="Wang Z."/>
            <person name="Hall R.J."/>
            <person name="Oh S.D."/>
            <person name="Heiner C."/>
            <person name="Lin B."/>
            <person name="Strycharz-Glaven S.M."/>
        </authorList>
    </citation>
    <scope>NUCLEOTIDE SEQUENCE [LARGE SCALE GENOMIC DNA]</scope>
    <source>
        <strain evidence="7">NRL1</strain>
    </source>
</reference>
<keyword evidence="1 4" id="KW-0349">Heme</keyword>
<keyword evidence="8" id="KW-1185">Reference proteome</keyword>
<dbReference type="GO" id="GO:0009055">
    <property type="term" value="F:electron transfer activity"/>
    <property type="evidence" value="ECO:0007669"/>
    <property type="project" value="InterPro"/>
</dbReference>
<evidence type="ECO:0000256" key="3">
    <source>
        <dbReference type="ARBA" id="ARBA00023004"/>
    </source>
</evidence>
<organism evidence="7 8">
    <name type="scientific">Candidatus Tenderia electrophaga</name>
    <dbReference type="NCBI Taxonomy" id="1748243"/>
    <lineage>
        <taxon>Bacteria</taxon>
        <taxon>Pseudomonadati</taxon>
        <taxon>Pseudomonadota</taxon>
        <taxon>Gammaproteobacteria</taxon>
        <taxon>Candidatus Tenderiales</taxon>
        <taxon>Candidatus Tenderiaceae</taxon>
        <taxon>Candidatus Tenderia</taxon>
    </lineage>
</organism>
<dbReference type="PROSITE" id="PS51007">
    <property type="entry name" value="CYTC"/>
    <property type="match status" value="1"/>
</dbReference>
<evidence type="ECO:0000256" key="2">
    <source>
        <dbReference type="ARBA" id="ARBA00022723"/>
    </source>
</evidence>
<dbReference type="STRING" id="1748243.Tel_15460"/>
<evidence type="ECO:0000313" key="8">
    <source>
        <dbReference type="Proteomes" id="UP000055136"/>
    </source>
</evidence>
<dbReference type="AlphaFoldDB" id="A0A0S2TH04"/>
<gene>
    <name evidence="7" type="ORF">Tel_15460</name>
</gene>
<keyword evidence="3 4" id="KW-0408">Iron</keyword>
<dbReference type="InterPro" id="IPR036909">
    <property type="entry name" value="Cyt_c-like_dom_sf"/>
</dbReference>
<protein>
    <recommendedName>
        <fullName evidence="6">Cytochrome c domain-containing protein</fullName>
    </recommendedName>
</protein>
<name>A0A0S2TH04_9GAMM</name>
<evidence type="ECO:0000313" key="7">
    <source>
        <dbReference type="EMBL" id="ALP54430.1"/>
    </source>
</evidence>
<evidence type="ECO:0000256" key="4">
    <source>
        <dbReference type="PROSITE-ProRule" id="PRU00433"/>
    </source>
</evidence>
<dbReference type="Proteomes" id="UP000055136">
    <property type="component" value="Chromosome"/>
</dbReference>
<evidence type="ECO:0000256" key="1">
    <source>
        <dbReference type="ARBA" id="ARBA00022617"/>
    </source>
</evidence>
<dbReference type="KEGG" id="tee:Tel_15460"/>
<dbReference type="EMBL" id="CP013099">
    <property type="protein sequence ID" value="ALP54430.1"/>
    <property type="molecule type" value="Genomic_DNA"/>
</dbReference>
<feature type="signal peptide" evidence="5">
    <location>
        <begin position="1"/>
        <end position="22"/>
    </location>
</feature>
<feature type="domain" description="Cytochrome c" evidence="6">
    <location>
        <begin position="18"/>
        <end position="113"/>
    </location>
</feature>
<dbReference type="Gene3D" id="1.10.760.10">
    <property type="entry name" value="Cytochrome c-like domain"/>
    <property type="match status" value="1"/>
</dbReference>
<evidence type="ECO:0000259" key="6">
    <source>
        <dbReference type="PROSITE" id="PS51007"/>
    </source>
</evidence>
<dbReference type="GO" id="GO:0020037">
    <property type="term" value="F:heme binding"/>
    <property type="evidence" value="ECO:0007669"/>
    <property type="project" value="InterPro"/>
</dbReference>